<evidence type="ECO:0000256" key="1">
    <source>
        <dbReference type="ARBA" id="ARBA00006817"/>
    </source>
</evidence>
<gene>
    <name evidence="3" type="ORF">V22_13360</name>
</gene>
<keyword evidence="4" id="KW-1185">Reference proteome</keyword>
<name>A0A517T6U8_9PLAN</name>
<dbReference type="Pfam" id="PF08327">
    <property type="entry name" value="AHSA1"/>
    <property type="match status" value="1"/>
</dbReference>
<comment type="similarity">
    <text evidence="1">Belongs to the AHA1 family.</text>
</comment>
<dbReference type="Proteomes" id="UP000319976">
    <property type="component" value="Chromosome"/>
</dbReference>
<sequence>MVMPADNADERTIVITREFNAPRQLVWDAFTKPEHIPGWWGPEGFSTRVEEYNFEVGGRSKYVMTGPDGTEYPVGGTFLSIDPPESFSSTDEFEEGFEVPEGVDLPEGMVTTAIFEDLGTTTRLILKIEHPTVEDRRKHEEMGVVGGWNSSFDCLDKYLESLAS</sequence>
<dbReference type="InterPro" id="IPR023393">
    <property type="entry name" value="START-like_dom_sf"/>
</dbReference>
<accession>A0A517T6U8</accession>
<proteinExistence type="inferred from homology"/>
<dbReference type="InterPro" id="IPR013538">
    <property type="entry name" value="ASHA1/2-like_C"/>
</dbReference>
<dbReference type="OrthoDB" id="9805228at2"/>
<dbReference type="SUPFAM" id="SSF55961">
    <property type="entry name" value="Bet v1-like"/>
    <property type="match status" value="1"/>
</dbReference>
<reference evidence="3 4" key="1">
    <citation type="submission" date="2019-02" db="EMBL/GenBank/DDBJ databases">
        <title>Deep-cultivation of Planctomycetes and their phenomic and genomic characterization uncovers novel biology.</title>
        <authorList>
            <person name="Wiegand S."/>
            <person name="Jogler M."/>
            <person name="Boedeker C."/>
            <person name="Pinto D."/>
            <person name="Vollmers J."/>
            <person name="Rivas-Marin E."/>
            <person name="Kohn T."/>
            <person name="Peeters S.H."/>
            <person name="Heuer A."/>
            <person name="Rast P."/>
            <person name="Oberbeckmann S."/>
            <person name="Bunk B."/>
            <person name="Jeske O."/>
            <person name="Meyerdierks A."/>
            <person name="Storesund J.E."/>
            <person name="Kallscheuer N."/>
            <person name="Luecker S."/>
            <person name="Lage O.M."/>
            <person name="Pohl T."/>
            <person name="Merkel B.J."/>
            <person name="Hornburger P."/>
            <person name="Mueller R.-W."/>
            <person name="Bruemmer F."/>
            <person name="Labrenz M."/>
            <person name="Spormann A.M."/>
            <person name="Op den Camp H."/>
            <person name="Overmann J."/>
            <person name="Amann R."/>
            <person name="Jetten M.S.M."/>
            <person name="Mascher T."/>
            <person name="Medema M.H."/>
            <person name="Devos D.P."/>
            <person name="Kaster A.-K."/>
            <person name="Ovreas L."/>
            <person name="Rohde M."/>
            <person name="Galperin M.Y."/>
            <person name="Jogler C."/>
        </authorList>
    </citation>
    <scope>NUCLEOTIDE SEQUENCE [LARGE SCALE GENOMIC DNA]</scope>
    <source>
        <strain evidence="3 4">V22</strain>
    </source>
</reference>
<evidence type="ECO:0000313" key="4">
    <source>
        <dbReference type="Proteomes" id="UP000319976"/>
    </source>
</evidence>
<dbReference type="KEGG" id="chya:V22_13360"/>
<organism evidence="3 4">
    <name type="scientific">Calycomorphotria hydatis</name>
    <dbReference type="NCBI Taxonomy" id="2528027"/>
    <lineage>
        <taxon>Bacteria</taxon>
        <taxon>Pseudomonadati</taxon>
        <taxon>Planctomycetota</taxon>
        <taxon>Planctomycetia</taxon>
        <taxon>Planctomycetales</taxon>
        <taxon>Planctomycetaceae</taxon>
        <taxon>Calycomorphotria</taxon>
    </lineage>
</organism>
<evidence type="ECO:0000259" key="2">
    <source>
        <dbReference type="Pfam" id="PF08327"/>
    </source>
</evidence>
<feature type="domain" description="Activator of Hsp90 ATPase homologue 1/2-like C-terminal" evidence="2">
    <location>
        <begin position="20"/>
        <end position="160"/>
    </location>
</feature>
<dbReference type="AlphaFoldDB" id="A0A517T6U8"/>
<dbReference type="EMBL" id="CP036316">
    <property type="protein sequence ID" value="QDT64105.1"/>
    <property type="molecule type" value="Genomic_DNA"/>
</dbReference>
<dbReference type="Gene3D" id="3.30.530.20">
    <property type="match status" value="1"/>
</dbReference>
<protein>
    <recommendedName>
        <fullName evidence="2">Activator of Hsp90 ATPase homologue 1/2-like C-terminal domain-containing protein</fullName>
    </recommendedName>
</protein>
<evidence type="ECO:0000313" key="3">
    <source>
        <dbReference type="EMBL" id="QDT64105.1"/>
    </source>
</evidence>